<evidence type="ECO:0000313" key="8">
    <source>
        <dbReference type="EMBL" id="MCB8605747.1"/>
    </source>
</evidence>
<dbReference type="AlphaFoldDB" id="A0AB35H9X7"/>
<evidence type="ECO:0000256" key="3">
    <source>
        <dbReference type="ARBA" id="ARBA00022691"/>
    </source>
</evidence>
<organism evidence="8 9">
    <name type="scientific">Veillonella nakazawae</name>
    <dbReference type="NCBI Taxonomy" id="2682456"/>
    <lineage>
        <taxon>Bacteria</taxon>
        <taxon>Bacillati</taxon>
        <taxon>Bacillota</taxon>
        <taxon>Negativicutes</taxon>
        <taxon>Veillonellales</taxon>
        <taxon>Veillonellaceae</taxon>
        <taxon>Veillonella</taxon>
    </lineage>
</organism>
<name>A0AB35H9X7_9FIRM</name>
<evidence type="ECO:0000313" key="9">
    <source>
        <dbReference type="Proteomes" id="UP001198010"/>
    </source>
</evidence>
<dbReference type="PANTHER" id="PTHR10629:SF52">
    <property type="entry name" value="DNA (CYTOSINE-5)-METHYLTRANSFERASE 1"/>
    <property type="match status" value="1"/>
</dbReference>
<evidence type="ECO:0000256" key="6">
    <source>
        <dbReference type="RuleBase" id="RU000416"/>
    </source>
</evidence>
<dbReference type="SUPFAM" id="SSF53335">
    <property type="entry name" value="S-adenosyl-L-methionine-dependent methyltransferases"/>
    <property type="match status" value="1"/>
</dbReference>
<dbReference type="PROSITE" id="PS51679">
    <property type="entry name" value="SAM_MT_C5"/>
    <property type="match status" value="1"/>
</dbReference>
<dbReference type="Gene3D" id="3.90.120.10">
    <property type="entry name" value="DNA Methylase, subunit A, domain 2"/>
    <property type="match status" value="1"/>
</dbReference>
<dbReference type="GO" id="GO:0003677">
    <property type="term" value="F:DNA binding"/>
    <property type="evidence" value="ECO:0007669"/>
    <property type="project" value="TreeGrafter"/>
</dbReference>
<dbReference type="Gene3D" id="3.40.50.150">
    <property type="entry name" value="Vaccinia Virus protein VP39"/>
    <property type="match status" value="1"/>
</dbReference>
<dbReference type="InterPro" id="IPR031303">
    <property type="entry name" value="C5_meth_CS"/>
</dbReference>
<comment type="caution">
    <text evidence="8">The sequence shown here is derived from an EMBL/GenBank/DDBJ whole genome shotgun (WGS) entry which is preliminary data.</text>
</comment>
<dbReference type="PRINTS" id="PR00105">
    <property type="entry name" value="C5METTRFRASE"/>
</dbReference>
<keyword evidence="4" id="KW-0680">Restriction system</keyword>
<evidence type="ECO:0000256" key="5">
    <source>
        <dbReference type="PROSITE-ProRule" id="PRU01016"/>
    </source>
</evidence>
<dbReference type="PROSITE" id="PS00094">
    <property type="entry name" value="C5_MTASE_1"/>
    <property type="match status" value="1"/>
</dbReference>
<dbReference type="GO" id="GO:0003886">
    <property type="term" value="F:DNA (cytosine-5-)-methyltransferase activity"/>
    <property type="evidence" value="ECO:0007669"/>
    <property type="project" value="UniProtKB-EC"/>
</dbReference>
<dbReference type="GO" id="GO:0044027">
    <property type="term" value="P:negative regulation of gene expression via chromosomal CpG island methylation"/>
    <property type="evidence" value="ECO:0007669"/>
    <property type="project" value="TreeGrafter"/>
</dbReference>
<dbReference type="Proteomes" id="UP001198010">
    <property type="component" value="Unassembled WGS sequence"/>
</dbReference>
<dbReference type="InterPro" id="IPR050390">
    <property type="entry name" value="C5-Methyltransferase"/>
</dbReference>
<comment type="similarity">
    <text evidence="5 6">Belongs to the class I-like SAM-binding methyltransferase superfamily. C5-methyltransferase family.</text>
</comment>
<comment type="catalytic activity">
    <reaction evidence="7">
        <text>a 2'-deoxycytidine in DNA + S-adenosyl-L-methionine = a 5-methyl-2'-deoxycytidine in DNA + S-adenosyl-L-homocysteine + H(+)</text>
        <dbReference type="Rhea" id="RHEA:13681"/>
        <dbReference type="Rhea" id="RHEA-COMP:11369"/>
        <dbReference type="Rhea" id="RHEA-COMP:11370"/>
        <dbReference type="ChEBI" id="CHEBI:15378"/>
        <dbReference type="ChEBI" id="CHEBI:57856"/>
        <dbReference type="ChEBI" id="CHEBI:59789"/>
        <dbReference type="ChEBI" id="CHEBI:85452"/>
        <dbReference type="ChEBI" id="CHEBI:85454"/>
        <dbReference type="EC" id="2.1.1.37"/>
    </reaction>
</comment>
<protein>
    <recommendedName>
        <fullName evidence="7">Cytosine-specific methyltransferase</fullName>
        <ecNumber evidence="7">2.1.1.37</ecNumber>
    </recommendedName>
</protein>
<evidence type="ECO:0000256" key="4">
    <source>
        <dbReference type="ARBA" id="ARBA00022747"/>
    </source>
</evidence>
<dbReference type="InterPro" id="IPR018117">
    <property type="entry name" value="C5_DNA_meth_AS"/>
</dbReference>
<dbReference type="InterPro" id="IPR029063">
    <property type="entry name" value="SAM-dependent_MTases_sf"/>
</dbReference>
<keyword evidence="1 5" id="KW-0489">Methyltransferase</keyword>
<proteinExistence type="inferred from homology"/>
<dbReference type="RefSeq" id="WP_227283409.1">
    <property type="nucleotide sequence ID" value="NZ_JAJDLA010000007.1"/>
</dbReference>
<gene>
    <name evidence="8" type="ORF">LJD63_05685</name>
</gene>
<dbReference type="PANTHER" id="PTHR10629">
    <property type="entry name" value="CYTOSINE-SPECIFIC METHYLTRANSFERASE"/>
    <property type="match status" value="1"/>
</dbReference>
<evidence type="ECO:0000256" key="1">
    <source>
        <dbReference type="ARBA" id="ARBA00022603"/>
    </source>
</evidence>
<keyword evidence="2 5" id="KW-0808">Transferase</keyword>
<dbReference type="InterPro" id="IPR001525">
    <property type="entry name" value="C5_MeTfrase"/>
</dbReference>
<evidence type="ECO:0000256" key="2">
    <source>
        <dbReference type="ARBA" id="ARBA00022679"/>
    </source>
</evidence>
<dbReference type="EMBL" id="JAJDLA010000007">
    <property type="protein sequence ID" value="MCB8605747.1"/>
    <property type="molecule type" value="Genomic_DNA"/>
</dbReference>
<accession>A0AB35H9X7</accession>
<dbReference type="PROSITE" id="PS00095">
    <property type="entry name" value="C5_MTASE_2"/>
    <property type="match status" value="1"/>
</dbReference>
<dbReference type="GO" id="GO:0032259">
    <property type="term" value="P:methylation"/>
    <property type="evidence" value="ECO:0007669"/>
    <property type="project" value="UniProtKB-KW"/>
</dbReference>
<dbReference type="GO" id="GO:0009307">
    <property type="term" value="P:DNA restriction-modification system"/>
    <property type="evidence" value="ECO:0007669"/>
    <property type="project" value="UniProtKB-KW"/>
</dbReference>
<dbReference type="EC" id="2.1.1.37" evidence="7"/>
<feature type="active site" evidence="5">
    <location>
        <position position="168"/>
    </location>
</feature>
<sequence length="461" mass="52373">MKYVTIKDKAIEWNITERQVQNYCRKGRILDATKQSGVWQIPENTTKPSNSNKTPLRVLSLFSGCGGMDLGFEGDFTIFARQLNTRIHPDWKTEKIDDKRIKLPKTRFTTVFANDIKASAKQIWSKYFSDKTEQYYLDSIVDLVKLHQNNKIDIFPKNIDIVTGGFPCQDFSIAGKRLGFESKMSHKGLLSDIDAPTAENRGTLYMWMREVIAITQPKIFIAENVKGLTNLGDTKAIIEADFASISDEGYFVFPAKTLHAADYGVPQSRERVIFIGLKKSAIKPNILHKLTNLDNNIELDPYPEITHSAEEKPGLLPYFSVREALNGLLEPNETEDIDQKHYSGAKFMGKHCQGQIEVNLDGIAPTIRSEHHGNIEFRRLSLENGGKYINELNNGMKERRLTIRECARIQTFPDEFQFIQPGRNGVSTTNAYKAIGNAVPPLMAFHIAKRLESLWSIYFTE</sequence>
<reference evidence="8" key="1">
    <citation type="submission" date="2021-10" db="EMBL/GenBank/DDBJ databases">
        <title>Collection of gut derived symbiotic bacterial strains cultured from healthy donors.</title>
        <authorList>
            <person name="Lin H."/>
            <person name="Littmann E."/>
            <person name="Kohout C."/>
            <person name="Pamer E.G."/>
        </authorList>
    </citation>
    <scope>NUCLEOTIDE SEQUENCE</scope>
    <source>
        <strain evidence="8">DFI.4.35</strain>
    </source>
</reference>
<dbReference type="Pfam" id="PF00145">
    <property type="entry name" value="DNA_methylase"/>
    <property type="match status" value="1"/>
</dbReference>
<evidence type="ECO:0000256" key="7">
    <source>
        <dbReference type="RuleBase" id="RU000417"/>
    </source>
</evidence>
<dbReference type="NCBIfam" id="TIGR00675">
    <property type="entry name" value="dcm"/>
    <property type="match status" value="1"/>
</dbReference>
<keyword evidence="3 5" id="KW-0949">S-adenosyl-L-methionine</keyword>